<dbReference type="InterPro" id="IPR018466">
    <property type="entry name" value="Kre9/Knh1-like_N"/>
</dbReference>
<accession>A0A5J5FBN3</accession>
<keyword evidence="1 3" id="KW-0732">Signal</keyword>
<evidence type="ECO:0000313" key="5">
    <source>
        <dbReference type="EMBL" id="KAA8914981.1"/>
    </source>
</evidence>
<dbReference type="OrthoDB" id="4094614at2759"/>
<feature type="region of interest" description="Disordered" evidence="2">
    <location>
        <begin position="138"/>
        <end position="200"/>
    </location>
</feature>
<reference evidence="5 6" key="1">
    <citation type="submission" date="2019-09" db="EMBL/GenBank/DDBJ databases">
        <title>Draft genome of the ectomycorrhizal ascomycete Sphaerosporella brunnea.</title>
        <authorList>
            <consortium name="DOE Joint Genome Institute"/>
            <person name="Benucci G.M."/>
            <person name="Marozzi G."/>
            <person name="Antonielli L."/>
            <person name="Sanchez S."/>
            <person name="Marco P."/>
            <person name="Wang X."/>
            <person name="Falini L.B."/>
            <person name="Barry K."/>
            <person name="Haridas S."/>
            <person name="Lipzen A."/>
            <person name="Labutti K."/>
            <person name="Grigoriev I.V."/>
            <person name="Murat C."/>
            <person name="Martin F."/>
            <person name="Albertini E."/>
            <person name="Donnini D."/>
            <person name="Bonito G."/>
        </authorList>
    </citation>
    <scope>NUCLEOTIDE SEQUENCE [LARGE SCALE GENOMIC DNA]</scope>
    <source>
        <strain evidence="5 6">Sb_GMNB300</strain>
    </source>
</reference>
<gene>
    <name evidence="5" type="ORF">FN846DRAFT_1000</name>
</gene>
<dbReference type="PANTHER" id="PTHR40633">
    <property type="entry name" value="MATRIX PROTEIN, PUTATIVE (AFU_ORTHOLOGUE AFUA_8G05410)-RELATED"/>
    <property type="match status" value="1"/>
</dbReference>
<dbReference type="EMBL" id="VXIS01000001">
    <property type="protein sequence ID" value="KAA8914981.1"/>
    <property type="molecule type" value="Genomic_DNA"/>
</dbReference>
<evidence type="ECO:0000256" key="2">
    <source>
        <dbReference type="SAM" id="MobiDB-lite"/>
    </source>
</evidence>
<evidence type="ECO:0000313" key="6">
    <source>
        <dbReference type="Proteomes" id="UP000326924"/>
    </source>
</evidence>
<dbReference type="AlphaFoldDB" id="A0A5J5FBN3"/>
<name>A0A5J5FBN3_9PEZI</name>
<evidence type="ECO:0000259" key="4">
    <source>
        <dbReference type="Pfam" id="PF10342"/>
    </source>
</evidence>
<dbReference type="PANTHER" id="PTHR40633:SF1">
    <property type="entry name" value="GPI ANCHORED SERINE-THREONINE RICH PROTEIN (AFU_ORTHOLOGUE AFUA_1G03630)"/>
    <property type="match status" value="1"/>
</dbReference>
<comment type="caution">
    <text evidence="5">The sequence shown here is derived from an EMBL/GenBank/DDBJ whole genome shotgun (WGS) entry which is preliminary data.</text>
</comment>
<organism evidence="5 6">
    <name type="scientific">Sphaerosporella brunnea</name>
    <dbReference type="NCBI Taxonomy" id="1250544"/>
    <lineage>
        <taxon>Eukaryota</taxon>
        <taxon>Fungi</taxon>
        <taxon>Dikarya</taxon>
        <taxon>Ascomycota</taxon>
        <taxon>Pezizomycotina</taxon>
        <taxon>Pezizomycetes</taxon>
        <taxon>Pezizales</taxon>
        <taxon>Pyronemataceae</taxon>
        <taxon>Sphaerosporella</taxon>
    </lineage>
</organism>
<sequence length="233" mass="23174">MRFFTSAILAVSALASTVYGLAAPMPVAATTVPAAVPTTSGDPLSGGANPIRAPLGNVPLVAGDPFTIMWTANYGNTVTLILRQGSDSNNLATVVEIATNIPNSGSFTWTPSKDLKGGSDYAIQIIAGASTNYSPKFEIKSDGKGVGTQTASTTKSSSTATSTSTSASKSSSTASASATKSASASGSTASTTPSSTSAPITAITDSAKGAAGKISSSPLALVLCIFASLMYFH</sequence>
<dbReference type="Proteomes" id="UP000326924">
    <property type="component" value="Unassembled WGS sequence"/>
</dbReference>
<feature type="compositionally biased region" description="Low complexity" evidence="2">
    <location>
        <begin position="150"/>
        <end position="200"/>
    </location>
</feature>
<protein>
    <submittedName>
        <fullName evidence="5">Ser-Thr-rich glycosyl-phosphatidyl-inositol-anchored membrane family-domain-containing protein</fullName>
    </submittedName>
</protein>
<feature type="domain" description="Yeast cell wall synthesis Kre9/Knh1-like N-terminal" evidence="4">
    <location>
        <begin position="54"/>
        <end position="139"/>
    </location>
</feature>
<evidence type="ECO:0000256" key="3">
    <source>
        <dbReference type="SAM" id="SignalP"/>
    </source>
</evidence>
<evidence type="ECO:0000256" key="1">
    <source>
        <dbReference type="ARBA" id="ARBA00022729"/>
    </source>
</evidence>
<dbReference type="InterPro" id="IPR052982">
    <property type="entry name" value="SRP1/TIP1-like"/>
</dbReference>
<feature type="signal peptide" evidence="3">
    <location>
        <begin position="1"/>
        <end position="29"/>
    </location>
</feature>
<feature type="chain" id="PRO_5023895935" evidence="3">
    <location>
        <begin position="30"/>
        <end position="233"/>
    </location>
</feature>
<dbReference type="Pfam" id="PF10342">
    <property type="entry name" value="Kre9_KNH"/>
    <property type="match status" value="1"/>
</dbReference>
<keyword evidence="6" id="KW-1185">Reference proteome</keyword>
<proteinExistence type="predicted"/>
<dbReference type="InParanoid" id="A0A5J5FBN3"/>